<dbReference type="AlphaFoldDB" id="A0A8J2JY21"/>
<reference evidence="2" key="1">
    <citation type="submission" date="2021-06" db="EMBL/GenBank/DDBJ databases">
        <authorList>
            <person name="Hodson N. C."/>
            <person name="Mongue J. A."/>
            <person name="Jaron S. K."/>
        </authorList>
    </citation>
    <scope>NUCLEOTIDE SEQUENCE</scope>
</reference>
<proteinExistence type="predicted"/>
<gene>
    <name evidence="2" type="ORF">AFUS01_LOCUS17770</name>
</gene>
<evidence type="ECO:0000313" key="3">
    <source>
        <dbReference type="Proteomes" id="UP000708208"/>
    </source>
</evidence>
<sequence length="76" mass="8768">MKDRLDVKASLGEKVSESIQPRTEKQTLNRKLHNLIVRITHDIQMIMSDGTQPSEVFFILRRPAKSVQQLSTYVDT</sequence>
<comment type="caution">
    <text evidence="2">The sequence shown here is derived from an EMBL/GenBank/DDBJ whole genome shotgun (WGS) entry which is preliminary data.</text>
</comment>
<evidence type="ECO:0000256" key="1">
    <source>
        <dbReference type="SAM" id="MobiDB-lite"/>
    </source>
</evidence>
<dbReference type="EMBL" id="CAJVCH010172355">
    <property type="protein sequence ID" value="CAG7729030.1"/>
    <property type="molecule type" value="Genomic_DNA"/>
</dbReference>
<dbReference type="Proteomes" id="UP000708208">
    <property type="component" value="Unassembled WGS sequence"/>
</dbReference>
<keyword evidence="3" id="KW-1185">Reference proteome</keyword>
<organism evidence="2 3">
    <name type="scientific">Allacma fusca</name>
    <dbReference type="NCBI Taxonomy" id="39272"/>
    <lineage>
        <taxon>Eukaryota</taxon>
        <taxon>Metazoa</taxon>
        <taxon>Ecdysozoa</taxon>
        <taxon>Arthropoda</taxon>
        <taxon>Hexapoda</taxon>
        <taxon>Collembola</taxon>
        <taxon>Symphypleona</taxon>
        <taxon>Sminthuridae</taxon>
        <taxon>Allacma</taxon>
    </lineage>
</organism>
<name>A0A8J2JY21_9HEXA</name>
<protein>
    <submittedName>
        <fullName evidence="2">Uncharacterized protein</fullName>
    </submittedName>
</protein>
<evidence type="ECO:0000313" key="2">
    <source>
        <dbReference type="EMBL" id="CAG7729030.1"/>
    </source>
</evidence>
<feature type="region of interest" description="Disordered" evidence="1">
    <location>
        <begin position="1"/>
        <end position="24"/>
    </location>
</feature>
<accession>A0A8J2JY21</accession>